<feature type="transmembrane region" description="Helical" evidence="6">
    <location>
        <begin position="124"/>
        <end position="141"/>
    </location>
</feature>
<feature type="domain" description="EamA" evidence="7">
    <location>
        <begin position="149"/>
        <end position="300"/>
    </location>
</feature>
<dbReference type="RefSeq" id="WP_046443581.1">
    <property type="nucleotide sequence ID" value="NZ_CAUERS010000015.1"/>
</dbReference>
<feature type="transmembrane region" description="Helical" evidence="6">
    <location>
        <begin position="5"/>
        <end position="22"/>
    </location>
</feature>
<feature type="transmembrane region" description="Helical" evidence="6">
    <location>
        <begin position="66"/>
        <end position="87"/>
    </location>
</feature>
<dbReference type="Gene3D" id="1.10.3730.20">
    <property type="match status" value="2"/>
</dbReference>
<dbReference type="EMBL" id="LAYJ01000101">
    <property type="protein sequence ID" value="KKI50788.1"/>
    <property type="molecule type" value="Genomic_DNA"/>
</dbReference>
<evidence type="ECO:0000256" key="4">
    <source>
        <dbReference type="ARBA" id="ARBA00022989"/>
    </source>
</evidence>
<dbReference type="Pfam" id="PF00892">
    <property type="entry name" value="EamA"/>
    <property type="match status" value="2"/>
</dbReference>
<feature type="transmembrane region" description="Helical" evidence="6">
    <location>
        <begin position="261"/>
        <end position="279"/>
    </location>
</feature>
<comment type="similarity">
    <text evidence="2">Belongs to the EamA transporter family.</text>
</comment>
<evidence type="ECO:0000256" key="2">
    <source>
        <dbReference type="ARBA" id="ARBA00007362"/>
    </source>
</evidence>
<keyword evidence="5 6" id="KW-0472">Membrane</keyword>
<organism evidence="8 9">
    <name type="scientific">Christensenella hongkongensis</name>
    <dbReference type="NCBI Taxonomy" id="270498"/>
    <lineage>
        <taxon>Bacteria</taxon>
        <taxon>Bacillati</taxon>
        <taxon>Bacillota</taxon>
        <taxon>Clostridia</taxon>
        <taxon>Christensenellales</taxon>
        <taxon>Christensenellaceae</taxon>
        <taxon>Christensenella</taxon>
    </lineage>
</organism>
<evidence type="ECO:0000259" key="7">
    <source>
        <dbReference type="Pfam" id="PF00892"/>
    </source>
</evidence>
<feature type="transmembrane region" description="Helical" evidence="6">
    <location>
        <begin position="147"/>
        <end position="165"/>
    </location>
</feature>
<dbReference type="InterPro" id="IPR000620">
    <property type="entry name" value="EamA_dom"/>
</dbReference>
<evidence type="ECO:0000256" key="3">
    <source>
        <dbReference type="ARBA" id="ARBA00022692"/>
    </source>
</evidence>
<feature type="transmembrane region" description="Helical" evidence="6">
    <location>
        <begin position="34"/>
        <end position="54"/>
    </location>
</feature>
<dbReference type="Proteomes" id="UP000034076">
    <property type="component" value="Unassembled WGS sequence"/>
</dbReference>
<dbReference type="PANTHER" id="PTHR32322:SF2">
    <property type="entry name" value="EAMA DOMAIN-CONTAINING PROTEIN"/>
    <property type="match status" value="1"/>
</dbReference>
<feature type="transmembrane region" description="Helical" evidence="6">
    <location>
        <begin position="177"/>
        <end position="200"/>
    </location>
</feature>
<comment type="caution">
    <text evidence="8">The sequence shown here is derived from an EMBL/GenBank/DDBJ whole genome shotgun (WGS) entry which is preliminary data.</text>
</comment>
<feature type="transmembrane region" description="Helical" evidence="6">
    <location>
        <begin position="285"/>
        <end position="305"/>
    </location>
</feature>
<dbReference type="InterPro" id="IPR037185">
    <property type="entry name" value="EmrE-like"/>
</dbReference>
<keyword evidence="9" id="KW-1185">Reference proteome</keyword>
<evidence type="ECO:0000256" key="1">
    <source>
        <dbReference type="ARBA" id="ARBA00004141"/>
    </source>
</evidence>
<accession>A0A0M2NF19</accession>
<dbReference type="AlphaFoldDB" id="A0A0M2NF19"/>
<sequence>MKKSWIYIISAIILFSTMEIALKQIAGDFNPMQLTLTRFLIGGIFLIPFAVNRMKKRGVRLKRTDLRVFALLGLIGVAVSMTFYQLAILETNASVVAVLFSSNPAFIMLLSALLLREVIHRRNVIAIVAEIVGIIILIGPLGAQVSAGGIILTLLSVLTFSLYGVMGKKKCMQYGGVTVTCLSFLFGAAELFVVVLLSHIGGVADYMTAHGMETYANIPLLTGYSMENIWIVLYICIGITGAGFASYFTAMERTSANTASLVFFFKPVLATILAAAILHEAVPSNMIAGIVLILVGSVAMLVPGLRPRGKNLRTACAIREKLAEK</sequence>
<evidence type="ECO:0000256" key="6">
    <source>
        <dbReference type="SAM" id="Phobius"/>
    </source>
</evidence>
<gene>
    <name evidence="8" type="ORF">CHK_1714</name>
</gene>
<evidence type="ECO:0000313" key="9">
    <source>
        <dbReference type="Proteomes" id="UP000034076"/>
    </source>
</evidence>
<dbReference type="SUPFAM" id="SSF103481">
    <property type="entry name" value="Multidrug resistance efflux transporter EmrE"/>
    <property type="match status" value="2"/>
</dbReference>
<feature type="domain" description="EamA" evidence="7">
    <location>
        <begin position="6"/>
        <end position="138"/>
    </location>
</feature>
<dbReference type="OrthoDB" id="9813604at2"/>
<proteinExistence type="inferred from homology"/>
<reference evidence="8 9" key="1">
    <citation type="submission" date="2015-04" db="EMBL/GenBank/DDBJ databases">
        <title>Draft genome sequence of bacteremic isolate Catabacter hongkongensis type strain HKU16T.</title>
        <authorList>
            <person name="Lau S.K."/>
            <person name="Teng J.L."/>
            <person name="Huang Y."/>
            <person name="Curreem S.O."/>
            <person name="Tsui S.K."/>
            <person name="Woo P.C."/>
        </authorList>
    </citation>
    <scope>NUCLEOTIDE SEQUENCE [LARGE SCALE GENOMIC DNA]</scope>
    <source>
        <strain evidence="8 9">HKU16</strain>
    </source>
</reference>
<dbReference type="GO" id="GO:0016020">
    <property type="term" value="C:membrane"/>
    <property type="evidence" value="ECO:0007669"/>
    <property type="project" value="UniProtKB-SubCell"/>
</dbReference>
<dbReference type="STRING" id="270498.CHK_1714"/>
<evidence type="ECO:0000256" key="5">
    <source>
        <dbReference type="ARBA" id="ARBA00023136"/>
    </source>
</evidence>
<evidence type="ECO:0000313" key="8">
    <source>
        <dbReference type="EMBL" id="KKI50788.1"/>
    </source>
</evidence>
<dbReference type="PANTHER" id="PTHR32322">
    <property type="entry name" value="INNER MEMBRANE TRANSPORTER"/>
    <property type="match status" value="1"/>
</dbReference>
<dbReference type="InterPro" id="IPR050638">
    <property type="entry name" value="AA-Vitamin_Transporters"/>
</dbReference>
<feature type="transmembrane region" description="Helical" evidence="6">
    <location>
        <begin position="93"/>
        <end position="115"/>
    </location>
</feature>
<keyword evidence="3 6" id="KW-0812">Transmembrane</keyword>
<keyword evidence="4 6" id="KW-1133">Transmembrane helix</keyword>
<comment type="subcellular location">
    <subcellularLocation>
        <location evidence="1">Membrane</location>
        <topology evidence="1">Multi-pass membrane protein</topology>
    </subcellularLocation>
</comment>
<feature type="transmembrane region" description="Helical" evidence="6">
    <location>
        <begin position="229"/>
        <end position="249"/>
    </location>
</feature>
<protein>
    <submittedName>
        <fullName evidence="8">Permease of the drug/metabolite transporter (DMT) superfamily</fullName>
    </submittedName>
</protein>
<dbReference type="PATRIC" id="fig|270498.16.peg.2777"/>
<name>A0A0M2NF19_9FIRM</name>